<sequence length="774" mass="87203">MALKSNGASTPVSIIDLRGNTSVSNTEENLKSSIIKSITSKDVVYRNKSHETLVRSIPTMVLYDDKGLEIFDKITYVPDYYLTEAEIDVLKNHAVECVSKVARNGSVLVELGCGAMRKTKYILEAIVAQGLQNVRYYAVDLSESSLRESLLPLTEAFPTINFIGLLGCYEDSVQYIAKTIPTSTPKTYLWLGSSIGNLNRTEAAAFLKQICEKGMQIGDTFLCGIDRRNAPEVIGLAYNDTQGVTRDFIMNGLDHINTIFGYPVFDRTAFEYLSEYQESEGRHAAYYRSLRNQTVAFREGDSSVVNGTGQLKVALKKGEIINVEYSYKWSPREVDALVETAKLYNVGKWTDSRDMYDLHLFQKPPFFFEKKKATVSPIPALDEWEQLWKAWDVITTTMIPTSEHLSRPISLRHPYIFYLGHIPAFLDIQLARAEGSAFTAPEAYTEIFERGIDPDLDDPNVCNPHSSVPDQWPAIEDVQAYKDRVRERLRTVLVDYQNGREIGKRVKRVLWMCYEHEAMHLETLLYMLVQSPTTLAPAGVLEPISVRRQPVPSKMLRFTNCGRISTGLDDPESADLDDNSPAPHQYGWDNEKPSRQHPAPADFEIQSRMVTIAEYAAYLDAENGWHNDELIPASWGNMPEQASNGHTQSSAANGTSRTFGVKTAFGIRPLSQFPASPVSLSYNQAFKYACVKGMRLPTENELRKVRQEGRRLERHYGFGSWTPLGSLHEGASDDEPQAVVDEGLWEWTGSVFDRSEQDGYEKSDVYPGYSSDFL</sequence>
<evidence type="ECO:0000256" key="1">
    <source>
        <dbReference type="ARBA" id="ARBA00022603"/>
    </source>
</evidence>
<dbReference type="Proteomes" id="UP000318582">
    <property type="component" value="Unassembled WGS sequence"/>
</dbReference>
<dbReference type="PANTHER" id="PTHR43397">
    <property type="entry name" value="ERGOTHIONEINE BIOSYNTHESIS PROTEIN 1"/>
    <property type="match status" value="1"/>
</dbReference>
<organism evidence="10 11">
    <name type="scientific">Powellomyces hirtus</name>
    <dbReference type="NCBI Taxonomy" id="109895"/>
    <lineage>
        <taxon>Eukaryota</taxon>
        <taxon>Fungi</taxon>
        <taxon>Fungi incertae sedis</taxon>
        <taxon>Chytridiomycota</taxon>
        <taxon>Chytridiomycota incertae sedis</taxon>
        <taxon>Chytridiomycetes</taxon>
        <taxon>Spizellomycetales</taxon>
        <taxon>Powellomycetaceae</taxon>
        <taxon>Powellomyces</taxon>
    </lineage>
</organism>
<dbReference type="InterPro" id="IPR005532">
    <property type="entry name" value="SUMF_dom"/>
</dbReference>
<evidence type="ECO:0000313" key="10">
    <source>
        <dbReference type="EMBL" id="TPX61959.1"/>
    </source>
</evidence>
<proteinExistence type="predicted"/>
<evidence type="ECO:0000256" key="3">
    <source>
        <dbReference type="ARBA" id="ARBA00023002"/>
    </source>
</evidence>
<evidence type="ECO:0000313" key="11">
    <source>
        <dbReference type="Proteomes" id="UP000318582"/>
    </source>
</evidence>
<keyword evidence="2" id="KW-0808">Transferase</keyword>
<reference evidence="10 11" key="1">
    <citation type="journal article" date="2019" name="Sci. Rep.">
        <title>Comparative genomics of chytrid fungi reveal insights into the obligate biotrophic and pathogenic lifestyle of Synchytrium endobioticum.</title>
        <authorList>
            <person name="van de Vossenberg B.T.L.H."/>
            <person name="Warris S."/>
            <person name="Nguyen H.D.T."/>
            <person name="van Gent-Pelzer M.P.E."/>
            <person name="Joly D.L."/>
            <person name="van de Geest H.C."/>
            <person name="Bonants P.J.M."/>
            <person name="Smith D.S."/>
            <person name="Levesque C.A."/>
            <person name="van der Lee T.A.J."/>
        </authorList>
    </citation>
    <scope>NUCLEOTIDE SEQUENCE [LARGE SCALE GENOMIC DNA]</scope>
    <source>
        <strain evidence="10 11">CBS 809.83</strain>
    </source>
</reference>
<evidence type="ECO:0000256" key="4">
    <source>
        <dbReference type="ARBA" id="ARBA00023004"/>
    </source>
</evidence>
<dbReference type="InterPro" id="IPR019257">
    <property type="entry name" value="MeTrfase_dom"/>
</dbReference>
<name>A0A507ECT8_9FUNG</name>
<dbReference type="Pfam" id="PF12867">
    <property type="entry name" value="DinB_2"/>
    <property type="match status" value="1"/>
</dbReference>
<dbReference type="AlphaFoldDB" id="A0A507ECT8"/>
<feature type="domain" description="DinB-like" evidence="9">
    <location>
        <begin position="386"/>
        <end position="524"/>
    </location>
</feature>
<dbReference type="STRING" id="109895.A0A507ECT8"/>
<feature type="domain" description="Histidine-specific methyltransferase SAM-dependent" evidence="8">
    <location>
        <begin position="55"/>
        <end position="362"/>
    </location>
</feature>
<evidence type="ECO:0000259" key="7">
    <source>
        <dbReference type="Pfam" id="PF03781"/>
    </source>
</evidence>
<dbReference type="SUPFAM" id="SSF56436">
    <property type="entry name" value="C-type lectin-like"/>
    <property type="match status" value="1"/>
</dbReference>
<comment type="pathway">
    <text evidence="5">Amino-acid biosynthesis; ergothioneine biosynthesis.</text>
</comment>
<keyword evidence="4" id="KW-0408">Iron</keyword>
<evidence type="ECO:0000259" key="8">
    <source>
        <dbReference type="Pfam" id="PF10017"/>
    </source>
</evidence>
<evidence type="ECO:0000256" key="5">
    <source>
        <dbReference type="ARBA" id="ARBA00037882"/>
    </source>
</evidence>
<feature type="domain" description="Sulfatase-modifying factor enzyme-like" evidence="7">
    <location>
        <begin position="585"/>
        <end position="710"/>
    </location>
</feature>
<dbReference type="GO" id="GO:0032259">
    <property type="term" value="P:methylation"/>
    <property type="evidence" value="ECO:0007669"/>
    <property type="project" value="UniProtKB-KW"/>
</dbReference>
<dbReference type="InterPro" id="IPR016187">
    <property type="entry name" value="CTDL_fold"/>
</dbReference>
<dbReference type="InterPro" id="IPR042095">
    <property type="entry name" value="SUMF_sf"/>
</dbReference>
<evidence type="ECO:0000259" key="9">
    <source>
        <dbReference type="Pfam" id="PF12867"/>
    </source>
</evidence>
<keyword evidence="11" id="KW-1185">Reference proteome</keyword>
<dbReference type="PANTHER" id="PTHR43397:SF1">
    <property type="entry name" value="ERGOTHIONEINE BIOSYNTHESIS PROTEIN 1"/>
    <property type="match status" value="1"/>
</dbReference>
<evidence type="ECO:0000256" key="2">
    <source>
        <dbReference type="ARBA" id="ARBA00022679"/>
    </source>
</evidence>
<dbReference type="InterPro" id="IPR024775">
    <property type="entry name" value="DinB-like"/>
</dbReference>
<dbReference type="EMBL" id="QEAQ01000005">
    <property type="protein sequence ID" value="TPX61959.1"/>
    <property type="molecule type" value="Genomic_DNA"/>
</dbReference>
<dbReference type="InterPro" id="IPR029063">
    <property type="entry name" value="SAM-dependent_MTases_sf"/>
</dbReference>
<dbReference type="InterPro" id="IPR017805">
    <property type="entry name" value="SAM_MeTrfase_EasF-type_put"/>
</dbReference>
<evidence type="ECO:0008006" key="12">
    <source>
        <dbReference type="Google" id="ProtNLM"/>
    </source>
</evidence>
<gene>
    <name evidence="10" type="ORF">PhCBS80983_g00811</name>
</gene>
<dbReference type="InterPro" id="IPR051128">
    <property type="entry name" value="EgtD_Methyltrsf_superfamily"/>
</dbReference>
<accession>A0A507ECT8</accession>
<protein>
    <recommendedName>
        <fullName evidence="12">Histidine-specific methyltransferase SAM-dependent domain-containing protein</fullName>
    </recommendedName>
</protein>
<evidence type="ECO:0000256" key="6">
    <source>
        <dbReference type="SAM" id="MobiDB-lite"/>
    </source>
</evidence>
<keyword evidence="3" id="KW-0560">Oxidoreductase</keyword>
<dbReference type="Gene3D" id="3.90.1580.10">
    <property type="entry name" value="paralog of FGE (formylglycine-generating enzyme)"/>
    <property type="match status" value="1"/>
</dbReference>
<feature type="compositionally biased region" description="Acidic residues" evidence="6">
    <location>
        <begin position="569"/>
        <end position="578"/>
    </location>
</feature>
<keyword evidence="1" id="KW-0489">Methyltransferase</keyword>
<dbReference type="NCBIfam" id="TIGR03439">
    <property type="entry name" value="methyl_EasF"/>
    <property type="match status" value="1"/>
</dbReference>
<dbReference type="GO" id="GO:0008168">
    <property type="term" value="F:methyltransferase activity"/>
    <property type="evidence" value="ECO:0007669"/>
    <property type="project" value="UniProtKB-KW"/>
</dbReference>
<dbReference type="Pfam" id="PF10017">
    <property type="entry name" value="Methyltransf_33"/>
    <property type="match status" value="1"/>
</dbReference>
<dbReference type="Pfam" id="PF03781">
    <property type="entry name" value="FGE-sulfatase"/>
    <property type="match status" value="1"/>
</dbReference>
<comment type="caution">
    <text evidence="10">The sequence shown here is derived from an EMBL/GenBank/DDBJ whole genome shotgun (WGS) entry which is preliminary data.</text>
</comment>
<dbReference type="Gene3D" id="3.40.50.150">
    <property type="entry name" value="Vaccinia Virus protein VP39"/>
    <property type="match status" value="1"/>
</dbReference>
<feature type="region of interest" description="Disordered" evidence="6">
    <location>
        <begin position="567"/>
        <end position="599"/>
    </location>
</feature>